<comment type="similarity">
    <text evidence="1">Belongs to the Gfo/Idh/MocA family.</text>
</comment>
<accession>A0A5N6H1P5</accession>
<evidence type="ECO:0000259" key="8">
    <source>
        <dbReference type="Pfam" id="PF01408"/>
    </source>
</evidence>
<reference evidence="11" key="1">
    <citation type="submission" date="2019-04" db="EMBL/GenBank/DDBJ databases">
        <title>Friends and foes A comparative genomics study of 23 Aspergillus species from section Flavi.</title>
        <authorList>
            <consortium name="DOE Joint Genome Institute"/>
            <person name="Kjaerbolling I."/>
            <person name="Vesth T."/>
            <person name="Frisvad J.C."/>
            <person name="Nybo J.L."/>
            <person name="Theobald S."/>
            <person name="Kildgaard S."/>
            <person name="Isbrandt T."/>
            <person name="Kuo A."/>
            <person name="Sato A."/>
            <person name="Lyhne E.K."/>
            <person name="Kogle M.E."/>
            <person name="Wiebenga A."/>
            <person name="Kun R.S."/>
            <person name="Lubbers R.J."/>
            <person name="Makela M.R."/>
            <person name="Barry K."/>
            <person name="Chovatia M."/>
            <person name="Clum A."/>
            <person name="Daum C."/>
            <person name="Haridas S."/>
            <person name="He G."/>
            <person name="LaButti K."/>
            <person name="Lipzen A."/>
            <person name="Mondo S."/>
            <person name="Riley R."/>
            <person name="Salamov A."/>
            <person name="Simmons B.A."/>
            <person name="Magnuson J.K."/>
            <person name="Henrissat B."/>
            <person name="Mortensen U.H."/>
            <person name="Larsen T.O."/>
            <person name="Devries R.P."/>
            <person name="Grigoriev I.V."/>
            <person name="Machida M."/>
            <person name="Baker S.E."/>
            <person name="Andersen M.R."/>
        </authorList>
    </citation>
    <scope>NUCLEOTIDE SEQUENCE [LARGE SCALE GENOMIC DNA]</scope>
    <source>
        <strain evidence="11">CBS 121.62</strain>
    </source>
</reference>
<comment type="catalytic activity">
    <reaction evidence="7">
        <text>D-xylose + NADP(+) = D-xylono-1,5-lactone + NADPH + H(+)</text>
        <dbReference type="Rhea" id="RHEA:22000"/>
        <dbReference type="ChEBI" id="CHEBI:15378"/>
        <dbReference type="ChEBI" id="CHEBI:15867"/>
        <dbReference type="ChEBI" id="CHEBI:53455"/>
        <dbReference type="ChEBI" id="CHEBI:57783"/>
        <dbReference type="ChEBI" id="CHEBI:58349"/>
        <dbReference type="EC" id="1.1.1.179"/>
    </reaction>
</comment>
<dbReference type="PANTHER" id="PTHR22604:SF115">
    <property type="entry name" value="DIHYDRODIOL DEHYDROGENASE, PUTATIVE (AFU_ORTHOLOGUE AFUA_1G07520)-RELATED"/>
    <property type="match status" value="1"/>
</dbReference>
<dbReference type="InterPro" id="IPR000683">
    <property type="entry name" value="Gfo/Idh/MocA-like_OxRdtase_N"/>
</dbReference>
<dbReference type="Proteomes" id="UP000325434">
    <property type="component" value="Unassembled WGS sequence"/>
</dbReference>
<dbReference type="InterPro" id="IPR050984">
    <property type="entry name" value="Gfo/Idh/MocA_domain"/>
</dbReference>
<dbReference type="VEuPathDB" id="FungiDB:F9C07_2286497"/>
<organism evidence="11">
    <name type="scientific">Aspergillus flavus</name>
    <dbReference type="NCBI Taxonomy" id="5059"/>
    <lineage>
        <taxon>Eukaryota</taxon>
        <taxon>Fungi</taxon>
        <taxon>Dikarya</taxon>
        <taxon>Ascomycota</taxon>
        <taxon>Pezizomycotina</taxon>
        <taxon>Eurotiomycetes</taxon>
        <taxon>Eurotiomycetidae</taxon>
        <taxon>Eurotiales</taxon>
        <taxon>Aspergillaceae</taxon>
        <taxon>Aspergillus</taxon>
        <taxon>Aspergillus subgen. Circumdati</taxon>
    </lineage>
</organism>
<evidence type="ECO:0000256" key="6">
    <source>
        <dbReference type="ARBA" id="ARBA00042988"/>
    </source>
</evidence>
<evidence type="ECO:0000256" key="2">
    <source>
        <dbReference type="ARBA" id="ARBA00022630"/>
    </source>
</evidence>
<evidence type="ECO:0000259" key="9">
    <source>
        <dbReference type="Pfam" id="PF01494"/>
    </source>
</evidence>
<dbReference type="InterPro" id="IPR055170">
    <property type="entry name" value="GFO_IDH_MocA-like_dom"/>
</dbReference>
<dbReference type="VEuPathDB" id="FungiDB:AFLA_010408"/>
<dbReference type="GO" id="GO:0047837">
    <property type="term" value="F:D-xylose 1-dehydrogenase (NADP+) activity"/>
    <property type="evidence" value="ECO:0007669"/>
    <property type="project" value="UniProtKB-EC"/>
</dbReference>
<keyword evidence="3" id="KW-0274">FAD</keyword>
<dbReference type="InterPro" id="IPR036188">
    <property type="entry name" value="FAD/NAD-bd_sf"/>
</dbReference>
<dbReference type="AlphaFoldDB" id="A0A5N6H1P5"/>
<keyword evidence="4" id="KW-0560">Oxidoreductase</keyword>
<dbReference type="PRINTS" id="PR00420">
    <property type="entry name" value="RNGMNOXGNASE"/>
</dbReference>
<dbReference type="Pfam" id="PF01494">
    <property type="entry name" value="FAD_binding_3"/>
    <property type="match status" value="1"/>
</dbReference>
<dbReference type="GO" id="GO:0071949">
    <property type="term" value="F:FAD binding"/>
    <property type="evidence" value="ECO:0007669"/>
    <property type="project" value="InterPro"/>
</dbReference>
<dbReference type="Pfam" id="PF22725">
    <property type="entry name" value="GFO_IDH_MocA_C3"/>
    <property type="match status" value="1"/>
</dbReference>
<feature type="domain" description="Gfo/Idh/MocA-like oxidoreductase N-terminal" evidence="8">
    <location>
        <begin position="406"/>
        <end position="501"/>
    </location>
</feature>
<dbReference type="PANTHER" id="PTHR22604">
    <property type="entry name" value="OXIDOREDUCTASES"/>
    <property type="match status" value="1"/>
</dbReference>
<feature type="domain" description="FAD-binding" evidence="9">
    <location>
        <begin position="16"/>
        <end position="374"/>
    </location>
</feature>
<evidence type="ECO:0000256" key="1">
    <source>
        <dbReference type="ARBA" id="ARBA00010928"/>
    </source>
</evidence>
<evidence type="ECO:0000256" key="7">
    <source>
        <dbReference type="ARBA" id="ARBA00049233"/>
    </source>
</evidence>
<evidence type="ECO:0000313" key="11">
    <source>
        <dbReference type="EMBL" id="KAB8248442.1"/>
    </source>
</evidence>
<keyword evidence="2" id="KW-0285">Flavoprotein</keyword>
<dbReference type="EMBL" id="ML734580">
    <property type="protein sequence ID" value="KAB8248442.1"/>
    <property type="molecule type" value="Genomic_DNA"/>
</dbReference>
<evidence type="ECO:0000256" key="5">
    <source>
        <dbReference type="ARBA" id="ARBA00038984"/>
    </source>
</evidence>
<dbReference type="InterPro" id="IPR036291">
    <property type="entry name" value="NAD(P)-bd_dom_sf"/>
</dbReference>
<sequence length="642" mass="69295">MTPNPSSTNKAEASPTNVIVVGAGPVGLLTALRLAQSGIHVDVLEKEEKLNVTPRACSYYAAALHALQRAKVLDDVKKAGFTTHGLCWRSPLEDDGKGGKKFGDILASLPIVGNEDWDSGVVNLQQAKLTNLLYQKVLETGLVTVHLGAELVAIEQDSNSVTAIAIRGGGNQEHFQGSFLVGADGGRSTTRRLLGIRFKGHSWPERLVAMDVLLDDVEFDEKFPSSLFVDPIYYGLMSPLEEPRAGTESLWRCTVAVDPTDARTDDELVSENSIEELLLKAVPGPRPLPFKVLRASPYRVHQLCASTFNRGRCALAGDAAHLNNPMGAMGLTTGLIDSEALADALELVIHDGKPISILDTYSDERRRVFQTFVDPTSTQNKLRCAKFAKDLLIDPSTKGAHDVTHNLVAVASSTSLQKAQDFLSAVNAPPSTAAYGSYESLLADPTVEIVYISTPHSHHYQNARAALLAGKHVLLEKAFTVNAAQARILVQLAREKKLFLMEAMWTRFFPLTLYVRQLIKDGAIGTVQRVVSDRNLGRDIETLYGTEHRLVNPALAGGALLDLAIYPLTWIFQILHHDSPPASGTSKPAPHVSGSLVKYAPTGVDETATVIVTFPESKTQGVATASLRVASDPTDPGGTRGE</sequence>
<dbReference type="Pfam" id="PF01408">
    <property type="entry name" value="GFO_IDH_MocA"/>
    <property type="match status" value="1"/>
</dbReference>
<gene>
    <name evidence="11" type="ORF">BDV35DRAFT_403603</name>
</gene>
<dbReference type="EC" id="1.1.1.179" evidence="5"/>
<dbReference type="VEuPathDB" id="FungiDB:AFLA_002727"/>
<name>A0A5N6H1P5_ASPFL</name>
<dbReference type="VEuPathDB" id="FungiDB:F9C07_4131"/>
<proteinExistence type="inferred from homology"/>
<dbReference type="Gene3D" id="3.40.50.720">
    <property type="entry name" value="NAD(P)-binding Rossmann-like Domain"/>
    <property type="match status" value="1"/>
</dbReference>
<dbReference type="SUPFAM" id="SSF51735">
    <property type="entry name" value="NAD(P)-binding Rossmann-fold domains"/>
    <property type="match status" value="1"/>
</dbReference>
<evidence type="ECO:0000256" key="3">
    <source>
        <dbReference type="ARBA" id="ARBA00022827"/>
    </source>
</evidence>
<dbReference type="Gene3D" id="3.30.360.10">
    <property type="entry name" value="Dihydrodipicolinate Reductase, domain 2"/>
    <property type="match status" value="1"/>
</dbReference>
<feature type="domain" description="GFO/IDH/MocA-like oxidoreductase" evidence="10">
    <location>
        <begin position="514"/>
        <end position="631"/>
    </location>
</feature>
<dbReference type="SUPFAM" id="SSF51905">
    <property type="entry name" value="FAD/NAD(P)-binding domain"/>
    <property type="match status" value="1"/>
</dbReference>
<protein>
    <recommendedName>
        <fullName evidence="5">D-xylose 1-dehydrogenase (NADP(+), D-xylono-1,5-lactone-forming)</fullName>
        <ecNumber evidence="5">1.1.1.179</ecNumber>
    </recommendedName>
    <alternativeName>
        <fullName evidence="6">D-xylose-NADP dehydrogenase</fullName>
    </alternativeName>
</protein>
<dbReference type="Gene3D" id="3.30.9.10">
    <property type="entry name" value="D-Amino Acid Oxidase, subunit A, domain 2"/>
    <property type="match status" value="1"/>
</dbReference>
<dbReference type="InterPro" id="IPR002938">
    <property type="entry name" value="FAD-bd"/>
</dbReference>
<evidence type="ECO:0000256" key="4">
    <source>
        <dbReference type="ARBA" id="ARBA00023002"/>
    </source>
</evidence>
<dbReference type="Gene3D" id="3.50.50.60">
    <property type="entry name" value="FAD/NAD(P)-binding domain"/>
    <property type="match status" value="1"/>
</dbReference>
<dbReference type="SUPFAM" id="SSF55347">
    <property type="entry name" value="Glyceraldehyde-3-phosphate dehydrogenase-like, C-terminal domain"/>
    <property type="match status" value="1"/>
</dbReference>
<evidence type="ECO:0000259" key="10">
    <source>
        <dbReference type="Pfam" id="PF22725"/>
    </source>
</evidence>